<dbReference type="SUPFAM" id="SSF53756">
    <property type="entry name" value="UDP-Glycosyltransferase/glycogen phosphorylase"/>
    <property type="match status" value="1"/>
</dbReference>
<dbReference type="Proteomes" id="UP001596023">
    <property type="component" value="Unassembled WGS sequence"/>
</dbReference>
<reference evidence="2" key="1">
    <citation type="journal article" date="2019" name="Int. J. Syst. Evol. Microbiol.">
        <title>The Global Catalogue of Microorganisms (GCM) 10K type strain sequencing project: providing services to taxonomists for standard genome sequencing and annotation.</title>
        <authorList>
            <consortium name="The Broad Institute Genomics Platform"/>
            <consortium name="The Broad Institute Genome Sequencing Center for Infectious Disease"/>
            <person name="Wu L."/>
            <person name="Ma J."/>
        </authorList>
    </citation>
    <scope>NUCLEOTIDE SEQUENCE [LARGE SCALE GENOMIC DNA]</scope>
    <source>
        <strain evidence="2">CCUG 66188</strain>
    </source>
</reference>
<dbReference type="RefSeq" id="WP_379994128.1">
    <property type="nucleotide sequence ID" value="NZ_JBHSGN010000036.1"/>
</dbReference>
<proteinExistence type="predicted"/>
<keyword evidence="2" id="KW-1185">Reference proteome</keyword>
<dbReference type="Gene3D" id="3.40.50.2000">
    <property type="entry name" value="Glycogen Phosphorylase B"/>
    <property type="match status" value="1"/>
</dbReference>
<organism evidence="1 2">
    <name type="scientific">Dysgonomonas termitidis</name>
    <dbReference type="NCBI Taxonomy" id="1516126"/>
    <lineage>
        <taxon>Bacteria</taxon>
        <taxon>Pseudomonadati</taxon>
        <taxon>Bacteroidota</taxon>
        <taxon>Bacteroidia</taxon>
        <taxon>Bacteroidales</taxon>
        <taxon>Dysgonomonadaceae</taxon>
        <taxon>Dysgonomonas</taxon>
    </lineage>
</organism>
<comment type="caution">
    <text evidence="1">The sequence shown here is derived from an EMBL/GenBank/DDBJ whole genome shotgun (WGS) entry which is preliminary data.</text>
</comment>
<evidence type="ECO:0000313" key="2">
    <source>
        <dbReference type="Proteomes" id="UP001596023"/>
    </source>
</evidence>
<evidence type="ECO:0000313" key="1">
    <source>
        <dbReference type="EMBL" id="MFC4672907.1"/>
    </source>
</evidence>
<gene>
    <name evidence="1" type="ORF">ACFO6W_04295</name>
</gene>
<name>A0ABV9KS55_9BACT</name>
<dbReference type="EMBL" id="JBHSGN010000036">
    <property type="protein sequence ID" value="MFC4672907.1"/>
    <property type="molecule type" value="Genomic_DNA"/>
</dbReference>
<accession>A0ABV9KS55</accession>
<sequence>MHILKIIHGYPPNYNAGSEVYCQSVCNELSKRHKVSVFTREENLYAPDFSIRHEKQSDNLDLYIVNNPQGKDDYRHKQMDNNFADLLKQLKPDIAYIGHLNHLSIGLIDELNKQVFMLHDYWLMCPRGTVHDKK</sequence>
<evidence type="ECO:0008006" key="3">
    <source>
        <dbReference type="Google" id="ProtNLM"/>
    </source>
</evidence>
<protein>
    <recommendedName>
        <fullName evidence="3">Glycosyltransferase subfamily 4-like N-terminal domain-containing protein</fullName>
    </recommendedName>
</protein>